<dbReference type="InterPro" id="IPR014001">
    <property type="entry name" value="Helicase_ATP-bd"/>
</dbReference>
<keyword evidence="2" id="KW-0862">Zinc</keyword>
<keyword evidence="2" id="KW-0863">Zinc-finger</keyword>
<feature type="domain" description="Helicase ATP-binding" evidence="4">
    <location>
        <begin position="578"/>
        <end position="740"/>
    </location>
</feature>
<evidence type="ECO:0000259" key="4">
    <source>
        <dbReference type="PROSITE" id="PS51192"/>
    </source>
</evidence>
<dbReference type="AlphaFoldDB" id="A0A7D8ALF9"/>
<dbReference type="EMBL" id="CP043732">
    <property type="protein sequence ID" value="QMU98785.1"/>
    <property type="molecule type" value="Genomic_DNA"/>
</dbReference>
<name>A0A7D8ALF9_9MICO</name>
<dbReference type="Pfam" id="PF00176">
    <property type="entry name" value="SNF2-rel_dom"/>
    <property type="match status" value="1"/>
</dbReference>
<dbReference type="SUPFAM" id="SSF52540">
    <property type="entry name" value="P-loop containing nucleoside triphosphate hydrolases"/>
    <property type="match status" value="2"/>
</dbReference>
<protein>
    <submittedName>
        <fullName evidence="6">DEAD/DEAH box helicase</fullName>
    </submittedName>
</protein>
<accession>A0A7D8ALF9</accession>
<dbReference type="InterPro" id="IPR007527">
    <property type="entry name" value="Znf_SWIM"/>
</dbReference>
<reference evidence="6" key="1">
    <citation type="journal article" date="2020" name="Front. Microbiol.">
        <title>Design of Bacterial Strain-Specific qPCR Assays Using NGS Data and Publicly Available Resources and Its Application to Track Biocontrol Strains.</title>
        <authorList>
            <person name="Hernandez I."/>
            <person name="Sant C."/>
            <person name="Martinez R."/>
            <person name="Fernandez C."/>
        </authorList>
    </citation>
    <scope>NUCLEOTIDE SEQUENCE [LARGE SCALE GENOMIC DNA]</scope>
    <source>
        <strain evidence="6">B24</strain>
    </source>
</reference>
<dbReference type="Gene3D" id="3.40.50.300">
    <property type="entry name" value="P-loop containing nucleotide triphosphate hydrolases"/>
    <property type="match status" value="1"/>
</dbReference>
<evidence type="ECO:0000313" key="6">
    <source>
        <dbReference type="EMBL" id="QMU98785.1"/>
    </source>
</evidence>
<dbReference type="CDD" id="cd18793">
    <property type="entry name" value="SF2_C_SNF"/>
    <property type="match status" value="1"/>
</dbReference>
<dbReference type="PROSITE" id="PS51194">
    <property type="entry name" value="HELICASE_CTER"/>
    <property type="match status" value="1"/>
</dbReference>
<keyword evidence="6" id="KW-0067">ATP-binding</keyword>
<evidence type="ECO:0000259" key="5">
    <source>
        <dbReference type="PROSITE" id="PS51194"/>
    </source>
</evidence>
<evidence type="ECO:0000256" key="2">
    <source>
        <dbReference type="PROSITE-ProRule" id="PRU00325"/>
    </source>
</evidence>
<dbReference type="PROSITE" id="PS51192">
    <property type="entry name" value="HELICASE_ATP_BIND_1"/>
    <property type="match status" value="1"/>
</dbReference>
<dbReference type="CDD" id="cd18012">
    <property type="entry name" value="DEXQc_arch_SWI2_SNF2"/>
    <property type="match status" value="1"/>
</dbReference>
<keyword evidence="6" id="KW-0547">Nucleotide-binding</keyword>
<dbReference type="PROSITE" id="PS50966">
    <property type="entry name" value="ZF_SWIM"/>
    <property type="match status" value="1"/>
</dbReference>
<keyword evidence="6" id="KW-0347">Helicase</keyword>
<sequence length="1036" mass="114199">MSSSCSCPVATACKHVIAAVIVGPAESVEIVTPARTQPAVAPPPPREPWEQFGAFARPVPPPAWRALLNPPRTPADAQPLAVGVELRVRPDRSFDRWGPAALQAATPRDLAGDHGELLLVVRPLMRSASTGRWIQGDASWDTVRRSSGRFDPDHARWFTDFLNIARDSLLSGTAGDWIALDRVETPLLWQHLDALPGLGIPMIPTQKHTTVALAGAAQIGLRIDPAEGGGLSVSVDAMIDGQPAAAASLRPIGRIGVYRWQLVGAGIDVTIARVGLAPAVLSALNAAAPIDVPEDDRQGFLAEAYPALARQTAVSAPEHLALPSLVAPEPLLRVSFRSGHRIDYRFEWEYSGHGTVSFSTAGAPFRDADAEQRRSREIEALWASASSEPFRHQAELEQLAAAEWAAHVLPVFEGADVKVVVTGRRKRYRELTGAPEISVSTVESSDPDWFDLGVLVKIEGHSIPFTPLFTALSMRRTKLMLVDGTYFSLAHPALQQLRELIDEAGALTEWETGPRISRYQTALWEDFEDLADEFEQAVGWRATAEGLRGIERVPATAPPAGLKAQLRPYQQQGLDWLAFLWQHRLGGILADDMGLGKTLQLLSLIAHAVEAGEERPFLVIAPTSVLGTWRSEASRFTPRLRVRVVEGTGSRRADEIEAMAADADIIVTSYTLLRLDADEYQALDWAGVIVDEAQFAKNPATKVHQAVGKLRSVVKIAVTGTPLENSLTDLWALFSLTAPGLFPSQRRFREEYVQPIEQGKVPENEEGGPYRQRRLERLRHRIRPLMLRRTKELVAGDLPEKQVQELFVDLSPAHRAVYDTVLQRERQKVLGLLADLDRNRFIVFRSLTMLRMLALAPRLIDPDADDATSAKLDVLLEHVQELRAEGHRALVFSQFTSYLEMAAERLGRAGIAYEHLDGSTRRREEVIDAFRSGDAPVFLISLKAGGFGLTLTEADYVFLLDPWWNPAAEAQAIDRTHRIGQTQRVFVYRLIAAGTIEEKVLALQQRKARLFTAVMDDEALFAQALTADDIRGLLET</sequence>
<dbReference type="SMART" id="SM00487">
    <property type="entry name" value="DEXDc"/>
    <property type="match status" value="1"/>
</dbReference>
<dbReference type="InterPro" id="IPR038718">
    <property type="entry name" value="SNF2-like_sf"/>
</dbReference>
<feature type="domain" description="SWIM-type" evidence="3">
    <location>
        <begin position="1"/>
        <end position="24"/>
    </location>
</feature>
<dbReference type="Proteomes" id="UP000515708">
    <property type="component" value="Chromosome"/>
</dbReference>
<dbReference type="InterPro" id="IPR049730">
    <property type="entry name" value="SNF2/RAD54-like_C"/>
</dbReference>
<dbReference type="InterPro" id="IPR027417">
    <property type="entry name" value="P-loop_NTPase"/>
</dbReference>
<keyword evidence="1" id="KW-0378">Hydrolase</keyword>
<dbReference type="GO" id="GO:0016787">
    <property type="term" value="F:hydrolase activity"/>
    <property type="evidence" value="ECO:0007669"/>
    <property type="project" value="UniProtKB-KW"/>
</dbReference>
<gene>
    <name evidence="6" type="ORF">FVO59_13990</name>
</gene>
<dbReference type="Pfam" id="PF00271">
    <property type="entry name" value="Helicase_C"/>
    <property type="match status" value="1"/>
</dbReference>
<dbReference type="GO" id="GO:0008270">
    <property type="term" value="F:zinc ion binding"/>
    <property type="evidence" value="ECO:0007669"/>
    <property type="project" value="UniProtKB-KW"/>
</dbReference>
<dbReference type="SMART" id="SM00490">
    <property type="entry name" value="HELICc"/>
    <property type="match status" value="1"/>
</dbReference>
<dbReference type="InterPro" id="IPR000330">
    <property type="entry name" value="SNF2_N"/>
</dbReference>
<evidence type="ECO:0000256" key="1">
    <source>
        <dbReference type="ARBA" id="ARBA00022801"/>
    </source>
</evidence>
<evidence type="ECO:0000259" key="3">
    <source>
        <dbReference type="PROSITE" id="PS50966"/>
    </source>
</evidence>
<dbReference type="GO" id="GO:0004386">
    <property type="term" value="F:helicase activity"/>
    <property type="evidence" value="ECO:0007669"/>
    <property type="project" value="UniProtKB-KW"/>
</dbReference>
<proteinExistence type="predicted"/>
<dbReference type="Gene3D" id="3.40.50.10810">
    <property type="entry name" value="Tandem AAA-ATPase domain"/>
    <property type="match status" value="1"/>
</dbReference>
<keyword evidence="2" id="KW-0479">Metal-binding</keyword>
<dbReference type="PANTHER" id="PTHR10799">
    <property type="entry name" value="SNF2/RAD54 HELICASE FAMILY"/>
    <property type="match status" value="1"/>
</dbReference>
<dbReference type="InterPro" id="IPR001650">
    <property type="entry name" value="Helicase_C-like"/>
</dbReference>
<organism evidence="6">
    <name type="scientific">Microbacterium esteraromaticum</name>
    <dbReference type="NCBI Taxonomy" id="57043"/>
    <lineage>
        <taxon>Bacteria</taxon>
        <taxon>Bacillati</taxon>
        <taxon>Actinomycetota</taxon>
        <taxon>Actinomycetes</taxon>
        <taxon>Micrococcales</taxon>
        <taxon>Microbacteriaceae</taxon>
        <taxon>Microbacterium</taxon>
    </lineage>
</organism>
<feature type="domain" description="Helicase C-terminal" evidence="5">
    <location>
        <begin position="871"/>
        <end position="1026"/>
    </location>
</feature>
<dbReference type="GO" id="GO:0005524">
    <property type="term" value="F:ATP binding"/>
    <property type="evidence" value="ECO:0007669"/>
    <property type="project" value="InterPro"/>
</dbReference>